<sequence>MLYRVKQFFLALFSKITNEDKEFINRYLNDEDKKIFNRLPTHEKKHSLNVARYVLNHNKGIDDFYIRASILHDIGKINSGLNPIFKGIIVILNSLSEELTRKMQFIKPISVYYNHPSIGGGIYRDIDRDISYIIENHHNYTITDPIIKMIQEADSKN</sequence>
<dbReference type="Gene3D" id="1.10.3210.10">
    <property type="entry name" value="Hypothetical protein af1432"/>
    <property type="match status" value="1"/>
</dbReference>
<protein>
    <recommendedName>
        <fullName evidence="1">HD domain-containing protein</fullName>
    </recommendedName>
</protein>
<evidence type="ECO:0000313" key="3">
    <source>
        <dbReference type="Proteomes" id="UP000036756"/>
    </source>
</evidence>
<feature type="domain" description="HD" evidence="1">
    <location>
        <begin position="45"/>
        <end position="142"/>
    </location>
</feature>
<dbReference type="AlphaFoldDB" id="A0A0J8DDX0"/>
<dbReference type="STRING" id="1121307.CLCY_14c00160"/>
<name>A0A0J8DDX0_CLOCY</name>
<comment type="caution">
    <text evidence="2">The sequence shown here is derived from an EMBL/GenBank/DDBJ whole genome shotgun (WGS) entry which is preliminary data.</text>
</comment>
<evidence type="ECO:0000313" key="2">
    <source>
        <dbReference type="EMBL" id="KMT22418.1"/>
    </source>
</evidence>
<dbReference type="Pfam" id="PF01966">
    <property type="entry name" value="HD"/>
    <property type="match status" value="1"/>
</dbReference>
<dbReference type="SUPFAM" id="SSF109604">
    <property type="entry name" value="HD-domain/PDEase-like"/>
    <property type="match status" value="1"/>
</dbReference>
<organism evidence="2 3">
    <name type="scientific">Clostridium cylindrosporum DSM 605</name>
    <dbReference type="NCBI Taxonomy" id="1121307"/>
    <lineage>
        <taxon>Bacteria</taxon>
        <taxon>Bacillati</taxon>
        <taxon>Bacillota</taxon>
        <taxon>Clostridia</taxon>
        <taxon>Eubacteriales</taxon>
        <taxon>Clostridiaceae</taxon>
        <taxon>Clostridium</taxon>
    </lineage>
</organism>
<dbReference type="InterPro" id="IPR006674">
    <property type="entry name" value="HD_domain"/>
</dbReference>
<gene>
    <name evidence="2" type="ORF">CLCY_14c00160</name>
</gene>
<proteinExistence type="predicted"/>
<dbReference type="RefSeq" id="WP_048570042.1">
    <property type="nucleotide sequence ID" value="NZ_LFVU01000009.1"/>
</dbReference>
<dbReference type="OrthoDB" id="68032at2"/>
<keyword evidence="3" id="KW-1185">Reference proteome</keyword>
<dbReference type="PATRIC" id="fig|1121307.3.peg.296"/>
<accession>A0A0J8DDX0</accession>
<reference evidence="2 3" key="1">
    <citation type="submission" date="2015-06" db="EMBL/GenBank/DDBJ databases">
        <title>Draft genome sequence of the purine-degrading Clostridium cylindrosporum HC-1 (DSM 605).</title>
        <authorList>
            <person name="Poehlein A."/>
            <person name="Schiel-Bengelsdorf B."/>
            <person name="Bengelsdorf F."/>
            <person name="Daniel R."/>
            <person name="Duerre P."/>
        </authorList>
    </citation>
    <scope>NUCLEOTIDE SEQUENCE [LARGE SCALE GENOMIC DNA]</scope>
    <source>
        <strain evidence="2 3">DSM 605</strain>
    </source>
</reference>
<evidence type="ECO:0000259" key="1">
    <source>
        <dbReference type="Pfam" id="PF01966"/>
    </source>
</evidence>
<dbReference type="Proteomes" id="UP000036756">
    <property type="component" value="Unassembled WGS sequence"/>
</dbReference>
<dbReference type="EMBL" id="LFVU01000009">
    <property type="protein sequence ID" value="KMT22418.1"/>
    <property type="molecule type" value="Genomic_DNA"/>
</dbReference>